<keyword evidence="1" id="KW-0472">Membrane</keyword>
<keyword evidence="1" id="KW-1133">Transmembrane helix</keyword>
<dbReference type="Proteomes" id="UP000886861">
    <property type="component" value="Unassembled WGS sequence"/>
</dbReference>
<reference evidence="2" key="2">
    <citation type="journal article" date="2021" name="PeerJ">
        <title>Extensive microbial diversity within the chicken gut microbiome revealed by metagenomics and culture.</title>
        <authorList>
            <person name="Gilroy R."/>
            <person name="Ravi A."/>
            <person name="Getino M."/>
            <person name="Pursley I."/>
            <person name="Horton D.L."/>
            <person name="Alikhan N.F."/>
            <person name="Baker D."/>
            <person name="Gharbi K."/>
            <person name="Hall N."/>
            <person name="Watson M."/>
            <person name="Adriaenssens E.M."/>
            <person name="Foster-Nyarko E."/>
            <person name="Jarju S."/>
            <person name="Secka A."/>
            <person name="Antonio M."/>
            <person name="Oren A."/>
            <person name="Chaudhuri R.R."/>
            <person name="La Ragione R."/>
            <person name="Hildebrand F."/>
            <person name="Pallen M.J."/>
        </authorList>
    </citation>
    <scope>NUCLEOTIDE SEQUENCE</scope>
    <source>
        <strain evidence="2">CHK186-9395</strain>
    </source>
</reference>
<dbReference type="EMBL" id="DVOJ01000015">
    <property type="protein sequence ID" value="HIV01828.1"/>
    <property type="molecule type" value="Genomic_DNA"/>
</dbReference>
<evidence type="ECO:0000313" key="3">
    <source>
        <dbReference type="Proteomes" id="UP000886861"/>
    </source>
</evidence>
<evidence type="ECO:0000313" key="2">
    <source>
        <dbReference type="EMBL" id="HIV01828.1"/>
    </source>
</evidence>
<keyword evidence="1" id="KW-0812">Transmembrane</keyword>
<dbReference type="AlphaFoldDB" id="A0A9D1NET6"/>
<organism evidence="2 3">
    <name type="scientific">Candidatus Caccopulliclostridium gallistercoris</name>
    <dbReference type="NCBI Taxonomy" id="2840719"/>
    <lineage>
        <taxon>Bacteria</taxon>
        <taxon>Bacillati</taxon>
        <taxon>Bacillota</taxon>
        <taxon>Clostridia</taxon>
        <taxon>Candidatus Caccopulliclostridium</taxon>
    </lineage>
</organism>
<reference evidence="2" key="1">
    <citation type="submission" date="2020-10" db="EMBL/GenBank/DDBJ databases">
        <authorList>
            <person name="Gilroy R."/>
        </authorList>
    </citation>
    <scope>NUCLEOTIDE SEQUENCE</scope>
    <source>
        <strain evidence="2">CHK186-9395</strain>
    </source>
</reference>
<feature type="transmembrane region" description="Helical" evidence="1">
    <location>
        <begin position="12"/>
        <end position="33"/>
    </location>
</feature>
<proteinExistence type="predicted"/>
<gene>
    <name evidence="2" type="ORF">IAA62_04685</name>
</gene>
<evidence type="ECO:0000256" key="1">
    <source>
        <dbReference type="SAM" id="Phobius"/>
    </source>
</evidence>
<comment type="caution">
    <text evidence="2">The sequence shown here is derived from an EMBL/GenBank/DDBJ whole genome shotgun (WGS) entry which is preliminary data.</text>
</comment>
<sequence>MKYSKKRVLSNAFLLAGGVAALTGFGFFVAGFAKDCVNNSKADNILEDYGYYDFMEEYTKTRAEELNEAYLSGEISENEFVIEFNKLDEYDKVKFLKEQKARRVDVENYKALTEIQDDNVIGTTLLMSGLGVAAIGAGVDGIGEKKKKEVSYCR</sequence>
<name>A0A9D1NET6_9FIRM</name>
<protein>
    <submittedName>
        <fullName evidence="2">Uncharacterized protein</fullName>
    </submittedName>
</protein>
<accession>A0A9D1NET6</accession>